<evidence type="ECO:0000256" key="4">
    <source>
        <dbReference type="ARBA" id="ARBA00023163"/>
    </source>
</evidence>
<keyword evidence="5" id="KW-0539">Nucleus</keyword>
<feature type="domain" description="BHLH" evidence="7">
    <location>
        <begin position="15"/>
        <end position="72"/>
    </location>
</feature>
<keyword evidence="2" id="KW-0678">Repressor</keyword>
<evidence type="ECO:0008006" key="11">
    <source>
        <dbReference type="Google" id="ProtNLM"/>
    </source>
</evidence>
<evidence type="ECO:0000256" key="5">
    <source>
        <dbReference type="ARBA" id="ARBA00023242"/>
    </source>
</evidence>
<dbReference type="PROSITE" id="PS51054">
    <property type="entry name" value="ORANGE"/>
    <property type="match status" value="1"/>
</dbReference>
<dbReference type="InterPro" id="IPR036638">
    <property type="entry name" value="HLH_DNA-bd_sf"/>
</dbReference>
<gene>
    <name evidence="9" type="ORF">AAFF_G00336200</name>
</gene>
<evidence type="ECO:0000256" key="2">
    <source>
        <dbReference type="ARBA" id="ARBA00022491"/>
    </source>
</evidence>
<dbReference type="GO" id="GO:0003677">
    <property type="term" value="F:DNA binding"/>
    <property type="evidence" value="ECO:0007669"/>
    <property type="project" value="InterPro"/>
</dbReference>
<keyword evidence="10" id="KW-1185">Reference proteome</keyword>
<comment type="caution">
    <text evidence="9">The sequence shown here is derived from an EMBL/GenBank/DDBJ whole genome shotgun (WGS) entry which is preliminary data.</text>
</comment>
<dbReference type="InterPro" id="IPR032644">
    <property type="entry name" value="HES-7_bHLH-O"/>
</dbReference>
<dbReference type="SMART" id="SM00353">
    <property type="entry name" value="HLH"/>
    <property type="match status" value="1"/>
</dbReference>
<organism evidence="9 10">
    <name type="scientific">Aldrovandia affinis</name>
    <dbReference type="NCBI Taxonomy" id="143900"/>
    <lineage>
        <taxon>Eukaryota</taxon>
        <taxon>Metazoa</taxon>
        <taxon>Chordata</taxon>
        <taxon>Craniata</taxon>
        <taxon>Vertebrata</taxon>
        <taxon>Euteleostomi</taxon>
        <taxon>Actinopterygii</taxon>
        <taxon>Neopterygii</taxon>
        <taxon>Teleostei</taxon>
        <taxon>Notacanthiformes</taxon>
        <taxon>Halosauridae</taxon>
        <taxon>Aldrovandia</taxon>
    </lineage>
</organism>
<feature type="compositionally biased region" description="Polar residues" evidence="6">
    <location>
        <begin position="123"/>
        <end position="143"/>
    </location>
</feature>
<dbReference type="AlphaFoldDB" id="A0AAD7R6K3"/>
<feature type="region of interest" description="Disordered" evidence="6">
    <location>
        <begin position="159"/>
        <end position="200"/>
    </location>
</feature>
<feature type="compositionally biased region" description="Basic residues" evidence="6">
    <location>
        <begin position="14"/>
        <end position="30"/>
    </location>
</feature>
<keyword evidence="3" id="KW-0805">Transcription regulation</keyword>
<reference evidence="9" key="1">
    <citation type="journal article" date="2023" name="Science">
        <title>Genome structures resolve the early diversification of teleost fishes.</title>
        <authorList>
            <person name="Parey E."/>
            <person name="Louis A."/>
            <person name="Montfort J."/>
            <person name="Bouchez O."/>
            <person name="Roques C."/>
            <person name="Iampietro C."/>
            <person name="Lluch J."/>
            <person name="Castinel A."/>
            <person name="Donnadieu C."/>
            <person name="Desvignes T."/>
            <person name="Floi Bucao C."/>
            <person name="Jouanno E."/>
            <person name="Wen M."/>
            <person name="Mejri S."/>
            <person name="Dirks R."/>
            <person name="Jansen H."/>
            <person name="Henkel C."/>
            <person name="Chen W.J."/>
            <person name="Zahm M."/>
            <person name="Cabau C."/>
            <person name="Klopp C."/>
            <person name="Thompson A.W."/>
            <person name="Robinson-Rechavi M."/>
            <person name="Braasch I."/>
            <person name="Lecointre G."/>
            <person name="Bobe J."/>
            <person name="Postlethwait J.H."/>
            <person name="Berthelot C."/>
            <person name="Roest Crollius H."/>
            <person name="Guiguen Y."/>
        </authorList>
    </citation>
    <scope>NUCLEOTIDE SEQUENCE</scope>
    <source>
        <strain evidence="9">NC1722</strain>
    </source>
</reference>
<evidence type="ECO:0000256" key="6">
    <source>
        <dbReference type="SAM" id="MobiDB-lite"/>
    </source>
</evidence>
<dbReference type="PROSITE" id="PS50888">
    <property type="entry name" value="BHLH"/>
    <property type="match status" value="1"/>
</dbReference>
<dbReference type="GO" id="GO:0046983">
    <property type="term" value="F:protein dimerization activity"/>
    <property type="evidence" value="ECO:0007669"/>
    <property type="project" value="InterPro"/>
</dbReference>
<evidence type="ECO:0000256" key="1">
    <source>
        <dbReference type="ARBA" id="ARBA00004123"/>
    </source>
</evidence>
<keyword evidence="4" id="KW-0804">Transcription</keyword>
<dbReference type="GO" id="GO:0006355">
    <property type="term" value="P:regulation of DNA-templated transcription"/>
    <property type="evidence" value="ECO:0007669"/>
    <property type="project" value="InterPro"/>
</dbReference>
<feature type="domain" description="Orange" evidence="8">
    <location>
        <begin position="84"/>
        <end position="120"/>
    </location>
</feature>
<evidence type="ECO:0000313" key="9">
    <source>
        <dbReference type="EMBL" id="KAJ8366974.1"/>
    </source>
</evidence>
<evidence type="ECO:0000259" key="7">
    <source>
        <dbReference type="PROSITE" id="PS50888"/>
    </source>
</evidence>
<feature type="region of interest" description="Disordered" evidence="6">
    <location>
        <begin position="123"/>
        <end position="144"/>
    </location>
</feature>
<sequence>MKLLGEPETETQKTCRKLLKPQVEKRRRERMNRSLESLRTLLLQGPQHQGVASRRVEKAEVLEHTVLFLQRVGHGGPGEGSGDFQDGFGTCLQRASRFLRLQGEGQQLEEELSVTLSRHLTHAGQGTTSPISPHSAHAQSEKQCAQLWRRSWHRAVVRSSPALQHRAPPAHTGHAGLPHRPHSTPLAAPTNSQSAWRPWS</sequence>
<comment type="subcellular location">
    <subcellularLocation>
        <location evidence="1">Nucleus</location>
    </subcellularLocation>
</comment>
<dbReference type="InterPro" id="IPR011598">
    <property type="entry name" value="bHLH_dom"/>
</dbReference>
<proteinExistence type="predicted"/>
<name>A0AAD7R6K3_9TELE</name>
<evidence type="ECO:0000256" key="3">
    <source>
        <dbReference type="ARBA" id="ARBA00023015"/>
    </source>
</evidence>
<protein>
    <recommendedName>
        <fullName evidence="11">Hairy and enhancer of split related-7</fullName>
    </recommendedName>
</protein>
<evidence type="ECO:0000259" key="8">
    <source>
        <dbReference type="PROSITE" id="PS51054"/>
    </source>
</evidence>
<dbReference type="GO" id="GO:0005634">
    <property type="term" value="C:nucleus"/>
    <property type="evidence" value="ECO:0007669"/>
    <property type="project" value="UniProtKB-SubCell"/>
</dbReference>
<dbReference type="InterPro" id="IPR003650">
    <property type="entry name" value="Orange_dom"/>
</dbReference>
<dbReference type="Gene3D" id="4.10.280.10">
    <property type="entry name" value="Helix-loop-helix DNA-binding domain"/>
    <property type="match status" value="1"/>
</dbReference>
<feature type="compositionally biased region" description="Polar residues" evidence="6">
    <location>
        <begin position="189"/>
        <end position="200"/>
    </location>
</feature>
<dbReference type="CDD" id="cd11462">
    <property type="entry name" value="bHLH-O_HES7"/>
    <property type="match status" value="1"/>
</dbReference>
<dbReference type="Proteomes" id="UP001221898">
    <property type="component" value="Unassembled WGS sequence"/>
</dbReference>
<dbReference type="Pfam" id="PF00010">
    <property type="entry name" value="HLH"/>
    <property type="match status" value="1"/>
</dbReference>
<dbReference type="PANTHER" id="PTHR10985">
    <property type="entry name" value="BASIC HELIX-LOOP-HELIX TRANSCRIPTION FACTOR, HES-RELATED"/>
    <property type="match status" value="1"/>
</dbReference>
<feature type="region of interest" description="Disordered" evidence="6">
    <location>
        <begin position="1"/>
        <end position="30"/>
    </location>
</feature>
<dbReference type="SUPFAM" id="SSF47459">
    <property type="entry name" value="HLH, helix-loop-helix DNA-binding domain"/>
    <property type="match status" value="1"/>
</dbReference>
<accession>A0AAD7R6K3</accession>
<dbReference type="EMBL" id="JAINUG010000521">
    <property type="protein sequence ID" value="KAJ8366974.1"/>
    <property type="molecule type" value="Genomic_DNA"/>
</dbReference>
<evidence type="ECO:0000313" key="10">
    <source>
        <dbReference type="Proteomes" id="UP001221898"/>
    </source>
</evidence>
<dbReference type="InterPro" id="IPR050370">
    <property type="entry name" value="HES_HEY"/>
</dbReference>